<feature type="compositionally biased region" description="Low complexity" evidence="1">
    <location>
        <begin position="15"/>
        <end position="24"/>
    </location>
</feature>
<dbReference type="HOGENOM" id="CLU_136048_0_0_11"/>
<keyword evidence="2" id="KW-0472">Membrane</keyword>
<feature type="transmembrane region" description="Helical" evidence="2">
    <location>
        <begin position="79"/>
        <end position="102"/>
    </location>
</feature>
<name>A0A0H3EB20_BIFBP</name>
<evidence type="ECO:0000256" key="2">
    <source>
        <dbReference type="SAM" id="Phobius"/>
    </source>
</evidence>
<dbReference type="RefSeq" id="WP_013389395.1">
    <property type="nucleotide sequence ID" value="NC_014638.1"/>
</dbReference>
<sequence length="166" mass="17696">MNDVSNQPAAKTPAESSSESTESSRFTRGDSTLITVGRIVMVYAVVQLLMAISALASLSGLDPAASVQVIGGWRIGLRVAWFTLGLVFAGNCVLYLIGGWLGRRAGADTSKSRPFMALMWLSVVTTLIGLLAARATTSGWEAWFSLLIAVILSLYATKVVKRSARI</sequence>
<keyword evidence="2" id="KW-1133">Transmembrane helix</keyword>
<feature type="transmembrane region" description="Helical" evidence="2">
    <location>
        <begin position="35"/>
        <end position="59"/>
    </location>
</feature>
<reference evidence="3 4" key="1">
    <citation type="journal article" date="2010" name="Proc. Natl. Acad. Sci. U.S.A.">
        <title>Genome analysis of Bifidobacterium bifidum PRL2010 reveals metabolic pathways for host-derived glycan foraging.</title>
        <authorList>
            <person name="Turroni F."/>
            <person name="Bottacini F."/>
            <person name="Foroni E."/>
            <person name="Mulder I."/>
            <person name="Kim J.H."/>
            <person name="Zomer A."/>
            <person name="Sanchez B."/>
            <person name="Bidossi A."/>
            <person name="Ferrarini A."/>
            <person name="Giubellini V."/>
            <person name="Delledonne M."/>
            <person name="Henrissat B."/>
            <person name="Coutinho P."/>
            <person name="Oggioni M."/>
            <person name="Fitzgerald G.F."/>
            <person name="Mills D."/>
            <person name="Margolles A."/>
            <person name="Kelly D."/>
            <person name="van Sinderen D."/>
            <person name="Ventura M."/>
        </authorList>
    </citation>
    <scope>NUCLEOTIDE SEQUENCE [LARGE SCALE GENOMIC DNA]</scope>
    <source>
        <strain evidence="3 4">PRL2010</strain>
    </source>
</reference>
<keyword evidence="2" id="KW-0812">Transmembrane</keyword>
<dbReference type="Proteomes" id="UP000002312">
    <property type="component" value="Chromosome"/>
</dbReference>
<dbReference type="PATRIC" id="fig|702459.3.peg.124"/>
<protein>
    <submittedName>
        <fullName evidence="3">Uncharacterized protein</fullName>
    </submittedName>
</protein>
<proteinExistence type="predicted"/>
<organism evidence="3 4">
    <name type="scientific">Bifidobacterium bifidum (strain PRL2010)</name>
    <dbReference type="NCBI Taxonomy" id="702459"/>
    <lineage>
        <taxon>Bacteria</taxon>
        <taxon>Bacillati</taxon>
        <taxon>Actinomycetota</taxon>
        <taxon>Actinomycetes</taxon>
        <taxon>Bifidobacteriales</taxon>
        <taxon>Bifidobacteriaceae</taxon>
        <taxon>Bifidobacterium</taxon>
    </lineage>
</organism>
<feature type="transmembrane region" description="Helical" evidence="2">
    <location>
        <begin position="142"/>
        <end position="160"/>
    </location>
</feature>
<feature type="region of interest" description="Disordered" evidence="1">
    <location>
        <begin position="1"/>
        <end position="25"/>
    </location>
</feature>
<dbReference type="EMBL" id="CP001840">
    <property type="protein sequence ID" value="ADP35250.1"/>
    <property type="molecule type" value="Genomic_DNA"/>
</dbReference>
<evidence type="ECO:0000313" key="4">
    <source>
        <dbReference type="Proteomes" id="UP000002312"/>
    </source>
</evidence>
<evidence type="ECO:0000256" key="1">
    <source>
        <dbReference type="SAM" id="MobiDB-lite"/>
    </source>
</evidence>
<dbReference type="KEGG" id="bbp:BBPR_0116"/>
<accession>A0A0H3EB20</accession>
<gene>
    <name evidence="3" type="ordered locus">BBPR_0116</name>
</gene>
<feature type="transmembrane region" description="Helical" evidence="2">
    <location>
        <begin position="114"/>
        <end position="136"/>
    </location>
</feature>
<evidence type="ECO:0000313" key="3">
    <source>
        <dbReference type="EMBL" id="ADP35250.1"/>
    </source>
</evidence>
<dbReference type="AlphaFoldDB" id="A0A0H3EB20"/>